<evidence type="ECO:0000313" key="1">
    <source>
        <dbReference type="EMBL" id="ALE38491.1"/>
    </source>
</evidence>
<dbReference type="Proteomes" id="UP000056502">
    <property type="component" value="Chromosome I"/>
</dbReference>
<organism evidence="1">
    <name type="scientific">Leptospira interrogans serovar Hardjo str. Norma</name>
    <dbReference type="NCBI Taxonomy" id="1279460"/>
    <lineage>
        <taxon>Bacteria</taxon>
        <taxon>Pseudomonadati</taxon>
        <taxon>Spirochaetota</taxon>
        <taxon>Spirochaetia</taxon>
        <taxon>Leptospirales</taxon>
        <taxon>Leptospiraceae</taxon>
        <taxon>Leptospira</taxon>
    </lineage>
</organism>
<sequence length="90" mass="10542">MNQFISRIRSKKFKISHYPVYKSLITKRSNFYILQQLKKNVRVPTFSISLLWALEITQRLASMGARNNSASRFYGRSTGLRITFKSNHLS</sequence>
<name>A0A0M3TL54_LEPIR</name>
<dbReference type="PATRIC" id="fig|1279460.3.peg.1296"/>
<gene>
    <name evidence="1" type="ORF">G436_1288</name>
</gene>
<proteinExistence type="predicted"/>
<evidence type="ECO:0000313" key="2">
    <source>
        <dbReference type="Proteomes" id="UP000056502"/>
    </source>
</evidence>
<protein>
    <submittedName>
        <fullName evidence="1">Uncharacterized protein</fullName>
    </submittedName>
</protein>
<dbReference type="AlphaFoldDB" id="A0A0M3TL54"/>
<accession>A0A0M3TL54</accession>
<reference evidence="1 2" key="1">
    <citation type="journal article" date="2015" name="Genome Announc.">
        <title>Whole-Genome Sequence of Leptospira interrogans Serovar Hardjo Subtype Hardjoprajitno Strain Norma, Isolated from Cattle in a Leptospirosis Outbreak in Brazil.</title>
        <authorList>
            <person name="Cosate M.R."/>
            <person name="Soares S.C."/>
            <person name="Mendes T.A."/>
            <person name="Raittz R.T."/>
            <person name="Moreira E.C."/>
            <person name="Leite R."/>
            <person name="Fernandes G.R."/>
            <person name="Haddad J.P."/>
            <person name="Ortega J.M."/>
        </authorList>
    </citation>
    <scope>NUCLEOTIDE SEQUENCE [LARGE SCALE GENOMIC DNA]</scope>
    <source>
        <strain evidence="1 2">Norma</strain>
    </source>
</reference>
<dbReference type="EMBL" id="CP012603">
    <property type="protein sequence ID" value="ALE38491.1"/>
    <property type="molecule type" value="Genomic_DNA"/>
</dbReference>